<dbReference type="SUPFAM" id="SSF51430">
    <property type="entry name" value="NAD(P)-linked oxidoreductase"/>
    <property type="match status" value="1"/>
</dbReference>
<keyword evidence="6" id="KW-1185">Reference proteome</keyword>
<dbReference type="InterPro" id="IPR018170">
    <property type="entry name" value="Aldo/ket_reductase_CS"/>
</dbReference>
<feature type="binding site" evidence="3">
    <location>
        <position position="114"/>
    </location>
    <ligand>
        <name>substrate</name>
    </ligand>
</feature>
<evidence type="ECO:0000256" key="1">
    <source>
        <dbReference type="ARBA" id="ARBA00023002"/>
    </source>
</evidence>
<evidence type="ECO:0000256" key="3">
    <source>
        <dbReference type="PIRSR" id="PIRSR000097-2"/>
    </source>
</evidence>
<evidence type="ECO:0000313" key="5">
    <source>
        <dbReference type="EMBL" id="KAH6693582.1"/>
    </source>
</evidence>
<dbReference type="GO" id="GO:0016491">
    <property type="term" value="F:oxidoreductase activity"/>
    <property type="evidence" value="ECO:0007669"/>
    <property type="project" value="UniProtKB-KW"/>
</dbReference>
<gene>
    <name evidence="5" type="ORF">F5X68DRAFT_129074</name>
</gene>
<proteinExistence type="predicted"/>
<dbReference type="InterPro" id="IPR020471">
    <property type="entry name" value="AKR"/>
</dbReference>
<evidence type="ECO:0000259" key="4">
    <source>
        <dbReference type="Pfam" id="PF00248"/>
    </source>
</evidence>
<feature type="active site" description="Proton donor" evidence="2">
    <location>
        <position position="57"/>
    </location>
</feature>
<dbReference type="PRINTS" id="PR00069">
    <property type="entry name" value="ALDKETRDTASE"/>
</dbReference>
<protein>
    <submittedName>
        <fullName evidence="5">NADP-dependent oxidoreductase domain-containing protein</fullName>
    </submittedName>
</protein>
<dbReference type="Proteomes" id="UP000770015">
    <property type="component" value="Unassembled WGS sequence"/>
</dbReference>
<evidence type="ECO:0000313" key="6">
    <source>
        <dbReference type="Proteomes" id="UP000770015"/>
    </source>
</evidence>
<accession>A0A9P8VJP3</accession>
<evidence type="ECO:0000256" key="2">
    <source>
        <dbReference type="PIRSR" id="PIRSR000097-1"/>
    </source>
</evidence>
<dbReference type="InterPro" id="IPR023210">
    <property type="entry name" value="NADP_OxRdtase_dom"/>
</dbReference>
<dbReference type="CDD" id="cd19071">
    <property type="entry name" value="AKR_AKR1-5-like"/>
    <property type="match status" value="1"/>
</dbReference>
<organism evidence="5 6">
    <name type="scientific">Plectosphaerella plurivora</name>
    <dbReference type="NCBI Taxonomy" id="936078"/>
    <lineage>
        <taxon>Eukaryota</taxon>
        <taxon>Fungi</taxon>
        <taxon>Dikarya</taxon>
        <taxon>Ascomycota</taxon>
        <taxon>Pezizomycotina</taxon>
        <taxon>Sordariomycetes</taxon>
        <taxon>Hypocreomycetidae</taxon>
        <taxon>Glomerellales</taxon>
        <taxon>Plectosphaerellaceae</taxon>
        <taxon>Plectosphaerella</taxon>
    </lineage>
</organism>
<dbReference type="OrthoDB" id="416253at2759"/>
<dbReference type="PIRSF" id="PIRSF000097">
    <property type="entry name" value="AKR"/>
    <property type="match status" value="1"/>
</dbReference>
<dbReference type="PANTHER" id="PTHR11732">
    <property type="entry name" value="ALDO/KETO REDUCTASE"/>
    <property type="match status" value="1"/>
</dbReference>
<name>A0A9P8VJP3_9PEZI</name>
<dbReference type="PROSITE" id="PS00062">
    <property type="entry name" value="ALDOKETO_REDUCTASE_2"/>
    <property type="match status" value="1"/>
</dbReference>
<dbReference type="AlphaFoldDB" id="A0A9P8VJP3"/>
<dbReference type="Pfam" id="PF00248">
    <property type="entry name" value="Aldo_ket_red"/>
    <property type="match status" value="1"/>
</dbReference>
<keyword evidence="1" id="KW-0560">Oxidoreductase</keyword>
<reference evidence="5" key="1">
    <citation type="journal article" date="2021" name="Nat. Commun.">
        <title>Genetic determinants of endophytism in the Arabidopsis root mycobiome.</title>
        <authorList>
            <person name="Mesny F."/>
            <person name="Miyauchi S."/>
            <person name="Thiergart T."/>
            <person name="Pickel B."/>
            <person name="Atanasova L."/>
            <person name="Karlsson M."/>
            <person name="Huettel B."/>
            <person name="Barry K.W."/>
            <person name="Haridas S."/>
            <person name="Chen C."/>
            <person name="Bauer D."/>
            <person name="Andreopoulos W."/>
            <person name="Pangilinan J."/>
            <person name="LaButti K."/>
            <person name="Riley R."/>
            <person name="Lipzen A."/>
            <person name="Clum A."/>
            <person name="Drula E."/>
            <person name="Henrissat B."/>
            <person name="Kohler A."/>
            <person name="Grigoriev I.V."/>
            <person name="Martin F.M."/>
            <person name="Hacquard S."/>
        </authorList>
    </citation>
    <scope>NUCLEOTIDE SEQUENCE</scope>
    <source>
        <strain evidence="5">MPI-SDFR-AT-0117</strain>
    </source>
</reference>
<sequence>MIPSEYFKASSGTVRIPFSGLGTYQPDHKAYPAGSVKQTVLAALRAGYRHIDTSLRYDNGRNEKEVGEAVRESGISREEIFVENVFHTPEDVGIGMDISLKNLGLDYVDMFLMHCESSIFMKEETQPIIDIELSRAYVETWKEMEKLVEQKKARHIGVSNFSSPKIKKLLAVARIKPAMNQIECHPYWPQKGLVKLCQDNDIHISAFGPLGCDPIPAIRGRTGPGPLEDATIAAEAEKYSKTPAQVILCQLLLRGLSVIPKNNNPARIQDNFDYIFDMAEEDFVLIDNLMGEQGERGVRNLETLDYLGFHNYNEEIEEP</sequence>
<feature type="domain" description="NADP-dependent oxidoreductase" evidence="4">
    <location>
        <begin position="20"/>
        <end position="288"/>
    </location>
</feature>
<dbReference type="Gene3D" id="3.20.20.100">
    <property type="entry name" value="NADP-dependent oxidoreductase domain"/>
    <property type="match status" value="1"/>
</dbReference>
<dbReference type="InterPro" id="IPR036812">
    <property type="entry name" value="NAD(P)_OxRdtase_dom_sf"/>
</dbReference>
<dbReference type="EMBL" id="JAGSXJ010000003">
    <property type="protein sequence ID" value="KAH6693582.1"/>
    <property type="molecule type" value="Genomic_DNA"/>
</dbReference>
<comment type="caution">
    <text evidence="5">The sequence shown here is derived from an EMBL/GenBank/DDBJ whole genome shotgun (WGS) entry which is preliminary data.</text>
</comment>